<comment type="caution">
    <text evidence="2">The sequence shown here is derived from an EMBL/GenBank/DDBJ whole genome shotgun (WGS) entry which is preliminary data.</text>
</comment>
<proteinExistence type="predicted"/>
<gene>
    <name evidence="2" type="ORF">PLEPLA_LOCUS31938</name>
</gene>
<organism evidence="2 3">
    <name type="scientific">Pleuronectes platessa</name>
    <name type="common">European plaice</name>
    <dbReference type="NCBI Taxonomy" id="8262"/>
    <lineage>
        <taxon>Eukaryota</taxon>
        <taxon>Metazoa</taxon>
        <taxon>Chordata</taxon>
        <taxon>Craniata</taxon>
        <taxon>Vertebrata</taxon>
        <taxon>Euteleostomi</taxon>
        <taxon>Actinopterygii</taxon>
        <taxon>Neopterygii</taxon>
        <taxon>Teleostei</taxon>
        <taxon>Neoteleostei</taxon>
        <taxon>Acanthomorphata</taxon>
        <taxon>Carangaria</taxon>
        <taxon>Pleuronectiformes</taxon>
        <taxon>Pleuronectoidei</taxon>
        <taxon>Pleuronectidae</taxon>
        <taxon>Pleuronectes</taxon>
    </lineage>
</organism>
<protein>
    <submittedName>
        <fullName evidence="2">Uncharacterized protein</fullName>
    </submittedName>
</protein>
<dbReference type="EMBL" id="CADEAL010003334">
    <property type="protein sequence ID" value="CAB1444222.1"/>
    <property type="molecule type" value="Genomic_DNA"/>
</dbReference>
<evidence type="ECO:0000313" key="3">
    <source>
        <dbReference type="Proteomes" id="UP001153269"/>
    </source>
</evidence>
<sequence length="119" mass="12484">MHASPLTFSQCTLSLSGAGSEGWDQMREGVRMEEEEEEERGMRAGCEERRSDSRLLSGVPLTPSPVGGSCFHEVSLQGSGVPSGLSQLLCGSKLPQALSSSSSLFLSVSQSFTPGGLSC</sequence>
<evidence type="ECO:0000313" key="2">
    <source>
        <dbReference type="EMBL" id="CAB1444222.1"/>
    </source>
</evidence>
<dbReference type="Proteomes" id="UP001153269">
    <property type="component" value="Unassembled WGS sequence"/>
</dbReference>
<reference evidence="2" key="1">
    <citation type="submission" date="2020-03" db="EMBL/GenBank/DDBJ databases">
        <authorList>
            <person name="Weist P."/>
        </authorList>
    </citation>
    <scope>NUCLEOTIDE SEQUENCE</scope>
</reference>
<name>A0A9N7Z0A1_PLEPL</name>
<feature type="region of interest" description="Disordered" evidence="1">
    <location>
        <begin position="16"/>
        <end position="60"/>
    </location>
</feature>
<evidence type="ECO:0000256" key="1">
    <source>
        <dbReference type="SAM" id="MobiDB-lite"/>
    </source>
</evidence>
<feature type="compositionally biased region" description="Basic and acidic residues" evidence="1">
    <location>
        <begin position="40"/>
        <end position="53"/>
    </location>
</feature>
<keyword evidence="3" id="KW-1185">Reference proteome</keyword>
<dbReference type="AlphaFoldDB" id="A0A9N7Z0A1"/>
<accession>A0A9N7Z0A1</accession>